<accession>A0A655TE22</accession>
<dbReference type="EMBL" id="CWQY01000001">
    <property type="protein sequence ID" value="CSB95819.1"/>
    <property type="molecule type" value="Genomic_DNA"/>
</dbReference>
<evidence type="ECO:0000313" key="2">
    <source>
        <dbReference type="Proteomes" id="UP000041770"/>
    </source>
</evidence>
<gene>
    <name evidence="1" type="ORF">ERS013200_00160</name>
</gene>
<evidence type="ECO:0000313" key="1">
    <source>
        <dbReference type="EMBL" id="CSB95819.1"/>
    </source>
</evidence>
<protein>
    <submittedName>
        <fullName evidence="1">Uncharacterized protein</fullName>
    </submittedName>
</protein>
<organism evidence="1 2">
    <name type="scientific">Vibrio cholerae</name>
    <dbReference type="NCBI Taxonomy" id="666"/>
    <lineage>
        <taxon>Bacteria</taxon>
        <taxon>Pseudomonadati</taxon>
        <taxon>Pseudomonadota</taxon>
        <taxon>Gammaproteobacteria</taxon>
        <taxon>Vibrionales</taxon>
        <taxon>Vibrionaceae</taxon>
        <taxon>Vibrio</taxon>
    </lineage>
</organism>
<sequence>MSWTELPSLICGTTLSLIPTSLRSTVWNGLSLLEPAVEPVITGTSSPTIKEASPLSITVMLGDDRIFELESLETALIKAVQSPIAMLTAAP</sequence>
<name>A0A655TE22_VIBCL</name>
<dbReference type="AlphaFoldDB" id="A0A655TE22"/>
<proteinExistence type="predicted"/>
<reference evidence="1 2" key="1">
    <citation type="submission" date="2015-07" db="EMBL/GenBank/DDBJ databases">
        <authorList>
            <consortium name="Pathogen Informatics"/>
        </authorList>
    </citation>
    <scope>NUCLEOTIDE SEQUENCE [LARGE SCALE GENOMIC DNA]</scope>
    <source>
        <strain evidence="1 2">A316</strain>
    </source>
</reference>
<dbReference type="Proteomes" id="UP000041770">
    <property type="component" value="Unassembled WGS sequence"/>
</dbReference>